<dbReference type="EMBL" id="JBHSON010000006">
    <property type="protein sequence ID" value="MFC5745187.1"/>
    <property type="molecule type" value="Genomic_DNA"/>
</dbReference>
<feature type="domain" description="SCP2" evidence="1">
    <location>
        <begin position="74"/>
        <end position="157"/>
    </location>
</feature>
<keyword evidence="3" id="KW-1185">Reference proteome</keyword>
<dbReference type="Gene3D" id="3.30.1050.10">
    <property type="entry name" value="SCP2 sterol-binding domain"/>
    <property type="match status" value="1"/>
</dbReference>
<protein>
    <submittedName>
        <fullName evidence="2">SCP2 sterol-binding domain-containing protein</fullName>
    </submittedName>
</protein>
<reference evidence="3" key="1">
    <citation type="journal article" date="2019" name="Int. J. Syst. Evol. Microbiol.">
        <title>The Global Catalogue of Microorganisms (GCM) 10K type strain sequencing project: providing services to taxonomists for standard genome sequencing and annotation.</title>
        <authorList>
            <consortium name="The Broad Institute Genomics Platform"/>
            <consortium name="The Broad Institute Genome Sequencing Center for Infectious Disease"/>
            <person name="Wu L."/>
            <person name="Ma J."/>
        </authorList>
    </citation>
    <scope>NUCLEOTIDE SEQUENCE [LARGE SCALE GENOMIC DNA]</scope>
    <source>
        <strain evidence="3">KCTC 42087</strain>
    </source>
</reference>
<dbReference type="Pfam" id="PF02036">
    <property type="entry name" value="SCP2"/>
    <property type="match status" value="1"/>
</dbReference>
<proteinExistence type="predicted"/>
<dbReference type="InterPro" id="IPR036527">
    <property type="entry name" value="SCP2_sterol-bd_dom_sf"/>
</dbReference>
<evidence type="ECO:0000313" key="3">
    <source>
        <dbReference type="Proteomes" id="UP001596074"/>
    </source>
</evidence>
<name>A0ABW0ZR09_9ACTN</name>
<gene>
    <name evidence="2" type="ORF">ACFPZN_06140</name>
</gene>
<organism evidence="2 3">
    <name type="scientific">Actinomadura rugatobispora</name>
    <dbReference type="NCBI Taxonomy" id="1994"/>
    <lineage>
        <taxon>Bacteria</taxon>
        <taxon>Bacillati</taxon>
        <taxon>Actinomycetota</taxon>
        <taxon>Actinomycetes</taxon>
        <taxon>Streptosporangiales</taxon>
        <taxon>Thermomonosporaceae</taxon>
        <taxon>Actinomadura</taxon>
    </lineage>
</organism>
<comment type="caution">
    <text evidence="2">The sequence shown here is derived from an EMBL/GenBank/DDBJ whole genome shotgun (WGS) entry which is preliminary data.</text>
</comment>
<dbReference type="InterPro" id="IPR003033">
    <property type="entry name" value="SCP2_sterol-bd_dom"/>
</dbReference>
<sequence length="159" mass="17067">MNETALPDLDDAEAVRRFIDRIDGPERLRALLDAPGMDDDARIEEVVAAAGAPEILDRVFQIMGERFVPERAGDAAGAVQWGVRTPTGVYTYHVVISGGRARGERGALSGAALSLKIAAPDLLRVCAGRLNAVTAFTSGKIKLEGDMMFGAKMSAWFDY</sequence>
<dbReference type="RefSeq" id="WP_378280812.1">
    <property type="nucleotide sequence ID" value="NZ_JBHSON010000006.1"/>
</dbReference>
<accession>A0ABW0ZR09</accession>
<dbReference type="Proteomes" id="UP001596074">
    <property type="component" value="Unassembled WGS sequence"/>
</dbReference>
<evidence type="ECO:0000259" key="1">
    <source>
        <dbReference type="Pfam" id="PF02036"/>
    </source>
</evidence>
<evidence type="ECO:0000313" key="2">
    <source>
        <dbReference type="EMBL" id="MFC5745187.1"/>
    </source>
</evidence>
<dbReference type="SUPFAM" id="SSF55718">
    <property type="entry name" value="SCP-like"/>
    <property type="match status" value="1"/>
</dbReference>